<dbReference type="KEGG" id="tcs:IMZ38_04070"/>
<evidence type="ECO:0000313" key="2">
    <source>
        <dbReference type="Proteomes" id="UP000593766"/>
    </source>
</evidence>
<dbReference type="RefSeq" id="WP_193435644.1">
    <property type="nucleotide sequence ID" value="NZ_CP063144.1"/>
</dbReference>
<keyword evidence="2" id="KW-1185">Reference proteome</keyword>
<dbReference type="Proteomes" id="UP000593766">
    <property type="component" value="Chromosome"/>
</dbReference>
<protein>
    <submittedName>
        <fullName evidence="1">Uncharacterized protein</fullName>
    </submittedName>
</protein>
<sequence length="174" mass="19945">MTEPSPVFANGFFTVQENGVFNELILFEYYDPDGYYASVVSNQDRLDVELETLSRNMQFYLDLEKVLINGSESTPTVLNVSIGFRGDAKRPYILFIVSFKGDLVKGLNTYENYYEEEVAEYDYEVVWLFPGKARVVLADLGVPFKVEAGGRVLRFNVKKGTRIRGFEKILFEID</sequence>
<reference evidence="1 2" key="1">
    <citation type="submission" date="2020-10" db="EMBL/GenBank/DDBJ databases">
        <title>Complete genome sequence of Thermosphaera aggregans strain 3507.</title>
        <authorList>
            <person name="Zayulina K.S."/>
            <person name="Elcheninov A.G."/>
            <person name="Toshchakov S.V."/>
            <person name="Kublanov I.V."/>
            <person name="Kochetkova T.V."/>
        </authorList>
    </citation>
    <scope>NUCLEOTIDE SEQUENCE [LARGE SCALE GENOMIC DNA]</scope>
    <source>
        <strain evidence="1 2">3507</strain>
    </source>
</reference>
<dbReference type="AlphaFoldDB" id="A0A7M1UQP4"/>
<dbReference type="OrthoDB" id="36293at2157"/>
<dbReference type="EMBL" id="CP063144">
    <property type="protein sequence ID" value="QOR93837.1"/>
    <property type="molecule type" value="Genomic_DNA"/>
</dbReference>
<organism evidence="1 2">
    <name type="scientific">Thermosphaera chiliense</name>
    <dbReference type="NCBI Taxonomy" id="3402707"/>
    <lineage>
        <taxon>Archaea</taxon>
        <taxon>Thermoproteota</taxon>
        <taxon>Thermoprotei</taxon>
        <taxon>Desulfurococcales</taxon>
        <taxon>Desulfurococcaceae</taxon>
        <taxon>Thermosphaera</taxon>
    </lineage>
</organism>
<evidence type="ECO:0000313" key="1">
    <source>
        <dbReference type="EMBL" id="QOR93837.1"/>
    </source>
</evidence>
<name>A0A7M1UQP4_9CREN</name>
<accession>A0A7M1UQP4</accession>
<dbReference type="GeneID" id="59454566"/>
<proteinExistence type="predicted"/>
<gene>
    <name evidence="1" type="ORF">IMZ38_04070</name>
</gene>